<keyword evidence="2" id="KW-1185">Reference proteome</keyword>
<proteinExistence type="predicted"/>
<dbReference type="Proteomes" id="UP000622890">
    <property type="component" value="Unassembled WGS sequence"/>
</dbReference>
<organism evidence="1 2">
    <name type="scientific">Noviherbaspirillum pedocola</name>
    <dbReference type="NCBI Taxonomy" id="2801341"/>
    <lineage>
        <taxon>Bacteria</taxon>
        <taxon>Pseudomonadati</taxon>
        <taxon>Pseudomonadota</taxon>
        <taxon>Betaproteobacteria</taxon>
        <taxon>Burkholderiales</taxon>
        <taxon>Oxalobacteraceae</taxon>
        <taxon>Noviherbaspirillum</taxon>
    </lineage>
</organism>
<gene>
    <name evidence="1" type="ORF">JJB74_19265</name>
</gene>
<comment type="caution">
    <text evidence="1">The sequence shown here is derived from an EMBL/GenBank/DDBJ whole genome shotgun (WGS) entry which is preliminary data.</text>
</comment>
<accession>A0A934T0V4</accession>
<reference evidence="1" key="1">
    <citation type="submission" date="2021-01" db="EMBL/GenBank/DDBJ databases">
        <title>Genome sequence of strain Noviherbaspirillum sp. DKR-6.</title>
        <authorList>
            <person name="Chaudhary D.K."/>
        </authorList>
    </citation>
    <scope>NUCLEOTIDE SEQUENCE</scope>
    <source>
        <strain evidence="1">DKR-6</strain>
    </source>
</reference>
<protein>
    <submittedName>
        <fullName evidence="1">Uncharacterized protein</fullName>
    </submittedName>
</protein>
<dbReference type="AlphaFoldDB" id="A0A934T0V4"/>
<evidence type="ECO:0000313" key="1">
    <source>
        <dbReference type="EMBL" id="MBK4736772.1"/>
    </source>
</evidence>
<dbReference type="RefSeq" id="WP_200594504.1">
    <property type="nucleotide sequence ID" value="NZ_JAEPBG010000008.1"/>
</dbReference>
<sequence length="335" mass="38191">MNILDWLLGDDACVHDDVDDAVERLLALHPQLKLVRRCKTRLASAVETSQAYIEGLLGHMPRPHEANEAAWSMDPWIHAFFGSPDDVTRVISASPDLRQWFERNPDAQEVHAVLGMEMTERRVLGVAQHGDTVRRDVPQTTLSFTDHQLRLCGRSGPDLRQEVLRRLMDQLGLEALEQINADKSLRDRLAEERALLRTRLKLLELHGAGVMGMFNLTREESLAQAEDVKRSIEDNQRALERCGTGADALERELEKVRMVFANPEQYLSVWLRRFRLNAMNILVEDLAAPGVDIEVPVARIPTTPPRERAFTLVRFARRDLRAQHDLLKEAERLLG</sequence>
<evidence type="ECO:0000313" key="2">
    <source>
        <dbReference type="Proteomes" id="UP000622890"/>
    </source>
</evidence>
<dbReference type="EMBL" id="JAEPBG010000008">
    <property type="protein sequence ID" value="MBK4736772.1"/>
    <property type="molecule type" value="Genomic_DNA"/>
</dbReference>
<name>A0A934T0V4_9BURK</name>